<feature type="region of interest" description="Disordered" evidence="2">
    <location>
        <begin position="1"/>
        <end position="20"/>
    </location>
</feature>
<evidence type="ECO:0000256" key="1">
    <source>
        <dbReference type="ARBA" id="ARBA00006611"/>
    </source>
</evidence>
<evidence type="ECO:0000313" key="5">
    <source>
        <dbReference type="Proteomes" id="UP000196573"/>
    </source>
</evidence>
<dbReference type="GO" id="GO:0016887">
    <property type="term" value="F:ATP hydrolysis activity"/>
    <property type="evidence" value="ECO:0007669"/>
    <property type="project" value="InterPro"/>
</dbReference>
<dbReference type="Proteomes" id="UP000196573">
    <property type="component" value="Unassembled WGS sequence"/>
</dbReference>
<dbReference type="CDD" id="cd01130">
    <property type="entry name" value="VirB11-like_ATPase"/>
    <property type="match status" value="1"/>
</dbReference>
<evidence type="ECO:0000256" key="2">
    <source>
        <dbReference type="SAM" id="MobiDB-lite"/>
    </source>
</evidence>
<dbReference type="AlphaFoldDB" id="A0A1X7AK67"/>
<dbReference type="PANTHER" id="PTHR30486">
    <property type="entry name" value="TWITCHING MOTILITY PROTEIN PILT"/>
    <property type="match status" value="1"/>
</dbReference>
<dbReference type="InterPro" id="IPR027417">
    <property type="entry name" value="P-loop_NTPase"/>
</dbReference>
<comment type="similarity">
    <text evidence="1">Belongs to the GSP E family.</text>
</comment>
<name>A0A1X7AK67_9GAMM</name>
<dbReference type="Gene3D" id="3.30.450.380">
    <property type="match status" value="1"/>
</dbReference>
<protein>
    <submittedName>
        <fullName evidence="4">Putative conjugal transfer protein</fullName>
    </submittedName>
</protein>
<dbReference type="PANTHER" id="PTHR30486:SF15">
    <property type="entry name" value="TYPE II_IV SECRETION SYSTEM ATPASE"/>
    <property type="match status" value="1"/>
</dbReference>
<dbReference type="Gene3D" id="3.40.50.300">
    <property type="entry name" value="P-loop containing nucleotide triphosphate hydrolases"/>
    <property type="match status" value="1"/>
</dbReference>
<dbReference type="EMBL" id="FWPT01000005">
    <property type="protein sequence ID" value="SMA47540.1"/>
    <property type="molecule type" value="Genomic_DNA"/>
</dbReference>
<gene>
    <name evidence="4" type="ORF">EHSB41UT_02454</name>
</gene>
<proteinExistence type="inferred from homology"/>
<dbReference type="OrthoDB" id="9810761at2"/>
<reference evidence="4 5" key="1">
    <citation type="submission" date="2017-03" db="EMBL/GenBank/DDBJ databases">
        <authorList>
            <person name="Afonso C.L."/>
            <person name="Miller P.J."/>
            <person name="Scott M.A."/>
            <person name="Spackman E."/>
            <person name="Goraichik I."/>
            <person name="Dimitrov K.M."/>
            <person name="Suarez D.L."/>
            <person name="Swayne D.E."/>
        </authorList>
    </citation>
    <scope>NUCLEOTIDE SEQUENCE [LARGE SCALE GENOMIC DNA]</scope>
    <source>
        <strain evidence="4">SB41UT1</strain>
    </source>
</reference>
<sequence>MNRQSSTQSTSTPSQGAGGAAASAADNAVFQSLFLKIRSQIMEALDAETVVNLPPEVLTRQIRSAIDTLAEQESSRLPAHLRADFTRRLVDEITGLGPLQPLLDDPDIADIMVNGPDCVYVERGGRLEKTMVTFIDDRQLQTIARRIAVDAGRRVDESTPMCDARLPDGSRVNIAIPPVALDGAIISIRKFSVRAVGFKDLVGYESLSQAMARVLAISARCRLNIIISGGTGSGKTTLLNALSSQIAETERIITIEDAAELQLQQPHVVRMETRPAGTENTGAITARDLVINALRMRPDRIIIGECRGAEAFEMLQAMNTGHDGSMSTLHANTPRDALARMESMVMMAVPSLPVSAIRRNIASAVDLIVQVSRLHNGSRKVMSVCEVMGIEGDSIVLEEIFSFELLPQQSGQQELQGRFNCHGLLNRSVLTRKSLFFGMESVLAAIFDDQARTSGTGAG</sequence>
<dbReference type="InterPro" id="IPR001482">
    <property type="entry name" value="T2SS/T4SS_dom"/>
</dbReference>
<accession>A0A1X7AK67</accession>
<feature type="domain" description="Bacterial type II secretion system protein E" evidence="3">
    <location>
        <begin position="94"/>
        <end position="374"/>
    </location>
</feature>
<organism evidence="4 5">
    <name type="scientific">Parendozoicomonas haliclonae</name>
    <dbReference type="NCBI Taxonomy" id="1960125"/>
    <lineage>
        <taxon>Bacteria</taxon>
        <taxon>Pseudomonadati</taxon>
        <taxon>Pseudomonadota</taxon>
        <taxon>Gammaproteobacteria</taxon>
        <taxon>Oceanospirillales</taxon>
        <taxon>Endozoicomonadaceae</taxon>
        <taxon>Parendozoicomonas</taxon>
    </lineage>
</organism>
<dbReference type="InterPro" id="IPR050921">
    <property type="entry name" value="T4SS_GSP_E_ATPase"/>
</dbReference>
<evidence type="ECO:0000259" key="3">
    <source>
        <dbReference type="Pfam" id="PF00437"/>
    </source>
</evidence>
<evidence type="ECO:0000313" key="4">
    <source>
        <dbReference type="EMBL" id="SMA47540.1"/>
    </source>
</evidence>
<dbReference type="SUPFAM" id="SSF52540">
    <property type="entry name" value="P-loop containing nucleoside triphosphate hydrolases"/>
    <property type="match status" value="1"/>
</dbReference>
<keyword evidence="5" id="KW-1185">Reference proteome</keyword>
<dbReference type="Pfam" id="PF00437">
    <property type="entry name" value="T2SSE"/>
    <property type="match status" value="1"/>
</dbReference>
<dbReference type="RefSeq" id="WP_087110265.1">
    <property type="nucleotide sequence ID" value="NZ_CBCSCN010000003.1"/>
</dbReference>